<organism evidence="20 21">
    <name type="scientific">Urbifossiella limnaea</name>
    <dbReference type="NCBI Taxonomy" id="2528023"/>
    <lineage>
        <taxon>Bacteria</taxon>
        <taxon>Pseudomonadati</taxon>
        <taxon>Planctomycetota</taxon>
        <taxon>Planctomycetia</taxon>
        <taxon>Gemmatales</taxon>
        <taxon>Gemmataceae</taxon>
        <taxon>Urbifossiella</taxon>
    </lineage>
</organism>
<dbReference type="InterPro" id="IPR011054">
    <property type="entry name" value="Rudment_hybrid_motif"/>
</dbReference>
<dbReference type="InterPro" id="IPR051602">
    <property type="entry name" value="ACC_Biotin_Carboxylase"/>
</dbReference>
<dbReference type="PROSITE" id="PS00867">
    <property type="entry name" value="CPSASE_2"/>
    <property type="match status" value="1"/>
</dbReference>
<dbReference type="SUPFAM" id="SSF56059">
    <property type="entry name" value="Glutathione synthetase ATP-binding domain-like"/>
    <property type="match status" value="1"/>
</dbReference>
<dbReference type="PANTHER" id="PTHR48095:SF2">
    <property type="entry name" value="BIOTIN CARBOXYLASE, CHLOROPLASTIC"/>
    <property type="match status" value="1"/>
</dbReference>
<keyword evidence="7" id="KW-0479">Metal-binding</keyword>
<keyword evidence="5 17" id="KW-0444">Lipid biosynthesis</keyword>
<evidence type="ECO:0000256" key="17">
    <source>
        <dbReference type="RuleBase" id="RU365063"/>
    </source>
</evidence>
<keyword evidence="21" id="KW-1185">Reference proteome</keyword>
<keyword evidence="6 17" id="KW-0436">Ligase</keyword>
<dbReference type="InterPro" id="IPR004549">
    <property type="entry name" value="Acetyl_CoA_COase_biotin_COase"/>
</dbReference>
<keyword evidence="9 17" id="KW-0276">Fatty acid metabolism</keyword>
<name>A0A517XML2_9BACT</name>
<dbReference type="KEGG" id="uli:ETAA1_06560"/>
<dbReference type="GO" id="GO:0005524">
    <property type="term" value="F:ATP binding"/>
    <property type="evidence" value="ECO:0007669"/>
    <property type="project" value="UniProtKB-UniRule"/>
</dbReference>
<protein>
    <recommendedName>
        <fullName evidence="4 17">Biotin carboxylase</fullName>
        <ecNumber evidence="4 17">6.3.4.14</ecNumber>
    </recommendedName>
    <alternativeName>
        <fullName evidence="17">Acetyl-coenzyme A carboxylase biotin carboxylase subunit A</fullName>
    </alternativeName>
</protein>
<dbReference type="UniPathway" id="UPA00655">
    <property type="reaction ID" value="UER00711"/>
</dbReference>
<evidence type="ECO:0000256" key="8">
    <source>
        <dbReference type="ARBA" id="ARBA00022741"/>
    </source>
</evidence>
<evidence type="ECO:0000256" key="10">
    <source>
        <dbReference type="ARBA" id="ARBA00022840"/>
    </source>
</evidence>
<evidence type="ECO:0000256" key="3">
    <source>
        <dbReference type="ARBA" id="ARBA00011750"/>
    </source>
</evidence>
<dbReference type="InterPro" id="IPR016185">
    <property type="entry name" value="PreATP-grasp_dom_sf"/>
</dbReference>
<evidence type="ECO:0000313" key="20">
    <source>
        <dbReference type="EMBL" id="QDU18760.1"/>
    </source>
</evidence>
<keyword evidence="8 16" id="KW-0547">Nucleotide-binding</keyword>
<evidence type="ECO:0000256" key="7">
    <source>
        <dbReference type="ARBA" id="ARBA00022723"/>
    </source>
</evidence>
<dbReference type="FunFam" id="3.40.50.20:FF:000010">
    <property type="entry name" value="Propionyl-CoA carboxylase subunit alpha"/>
    <property type="match status" value="1"/>
</dbReference>
<dbReference type="GO" id="GO:2001295">
    <property type="term" value="P:malonyl-CoA biosynthetic process"/>
    <property type="evidence" value="ECO:0007669"/>
    <property type="project" value="UniProtKB-UniPathway"/>
</dbReference>
<dbReference type="InterPro" id="IPR011764">
    <property type="entry name" value="Biotin_carboxylation_dom"/>
</dbReference>
<dbReference type="GO" id="GO:0006633">
    <property type="term" value="P:fatty acid biosynthetic process"/>
    <property type="evidence" value="ECO:0007669"/>
    <property type="project" value="UniProtKB-KW"/>
</dbReference>
<dbReference type="GO" id="GO:0046872">
    <property type="term" value="F:metal ion binding"/>
    <property type="evidence" value="ECO:0007669"/>
    <property type="project" value="UniProtKB-KW"/>
</dbReference>
<dbReference type="SUPFAM" id="SSF51246">
    <property type="entry name" value="Rudiment single hybrid motif"/>
    <property type="match status" value="1"/>
</dbReference>
<keyword evidence="12 17" id="KW-0443">Lipid metabolism</keyword>
<dbReference type="PROSITE" id="PS50979">
    <property type="entry name" value="BC"/>
    <property type="match status" value="1"/>
</dbReference>
<gene>
    <name evidence="20" type="primary">accC</name>
    <name evidence="20" type="ORF">ETAA1_06560</name>
</gene>
<evidence type="ECO:0000256" key="9">
    <source>
        <dbReference type="ARBA" id="ARBA00022832"/>
    </source>
</evidence>
<evidence type="ECO:0000259" key="18">
    <source>
        <dbReference type="PROSITE" id="PS50975"/>
    </source>
</evidence>
<dbReference type="NCBIfam" id="NF006367">
    <property type="entry name" value="PRK08591.1"/>
    <property type="match status" value="1"/>
</dbReference>
<evidence type="ECO:0000256" key="14">
    <source>
        <dbReference type="ARBA" id="ARBA00023267"/>
    </source>
</evidence>
<evidence type="ECO:0000256" key="13">
    <source>
        <dbReference type="ARBA" id="ARBA00023160"/>
    </source>
</evidence>
<dbReference type="Pfam" id="PF00289">
    <property type="entry name" value="Biotin_carb_N"/>
    <property type="match status" value="1"/>
</dbReference>
<comment type="pathway">
    <text evidence="2 17">Lipid metabolism; malonyl-CoA biosynthesis; malonyl-CoA from acetyl-CoA: step 1/1.</text>
</comment>
<dbReference type="Proteomes" id="UP000319576">
    <property type="component" value="Chromosome"/>
</dbReference>
<reference evidence="20 21" key="1">
    <citation type="submission" date="2019-02" db="EMBL/GenBank/DDBJ databases">
        <title>Deep-cultivation of Planctomycetes and their phenomic and genomic characterization uncovers novel biology.</title>
        <authorList>
            <person name="Wiegand S."/>
            <person name="Jogler M."/>
            <person name="Boedeker C."/>
            <person name="Pinto D."/>
            <person name="Vollmers J."/>
            <person name="Rivas-Marin E."/>
            <person name="Kohn T."/>
            <person name="Peeters S.H."/>
            <person name="Heuer A."/>
            <person name="Rast P."/>
            <person name="Oberbeckmann S."/>
            <person name="Bunk B."/>
            <person name="Jeske O."/>
            <person name="Meyerdierks A."/>
            <person name="Storesund J.E."/>
            <person name="Kallscheuer N."/>
            <person name="Luecker S."/>
            <person name="Lage O.M."/>
            <person name="Pohl T."/>
            <person name="Merkel B.J."/>
            <person name="Hornburger P."/>
            <person name="Mueller R.-W."/>
            <person name="Bruemmer F."/>
            <person name="Labrenz M."/>
            <person name="Spormann A.M."/>
            <person name="Op den Camp H."/>
            <person name="Overmann J."/>
            <person name="Amann R."/>
            <person name="Jetten M.S.M."/>
            <person name="Mascher T."/>
            <person name="Medema M.H."/>
            <person name="Devos D.P."/>
            <person name="Kaster A.-K."/>
            <person name="Ovreas L."/>
            <person name="Rohde M."/>
            <person name="Galperin M.Y."/>
            <person name="Jogler C."/>
        </authorList>
    </citation>
    <scope>NUCLEOTIDE SEQUENCE [LARGE SCALE GENOMIC DNA]</scope>
    <source>
        <strain evidence="20 21">ETA_A1</strain>
    </source>
</reference>
<dbReference type="EC" id="6.3.4.14" evidence="4 17"/>
<comment type="catalytic activity">
    <reaction evidence="15 17">
        <text>N(6)-biotinyl-L-lysyl-[protein] + hydrogencarbonate + ATP = N(6)-carboxybiotinyl-L-lysyl-[protein] + ADP + phosphate + H(+)</text>
        <dbReference type="Rhea" id="RHEA:13501"/>
        <dbReference type="Rhea" id="RHEA-COMP:10505"/>
        <dbReference type="Rhea" id="RHEA-COMP:10506"/>
        <dbReference type="ChEBI" id="CHEBI:15378"/>
        <dbReference type="ChEBI" id="CHEBI:17544"/>
        <dbReference type="ChEBI" id="CHEBI:30616"/>
        <dbReference type="ChEBI" id="CHEBI:43474"/>
        <dbReference type="ChEBI" id="CHEBI:83144"/>
        <dbReference type="ChEBI" id="CHEBI:83145"/>
        <dbReference type="ChEBI" id="CHEBI:456216"/>
        <dbReference type="EC" id="6.3.4.14"/>
    </reaction>
</comment>
<evidence type="ECO:0000256" key="11">
    <source>
        <dbReference type="ARBA" id="ARBA00022842"/>
    </source>
</evidence>
<feature type="domain" description="Biotin carboxylation" evidence="19">
    <location>
        <begin position="31"/>
        <end position="476"/>
    </location>
</feature>
<evidence type="ECO:0000256" key="16">
    <source>
        <dbReference type="PROSITE-ProRule" id="PRU00409"/>
    </source>
</evidence>
<keyword evidence="11" id="KW-0460">Magnesium</keyword>
<dbReference type="PROSITE" id="PS00866">
    <property type="entry name" value="CPSASE_1"/>
    <property type="match status" value="1"/>
</dbReference>
<proteinExistence type="predicted"/>
<dbReference type="Gene3D" id="3.30.1490.20">
    <property type="entry name" value="ATP-grasp fold, A domain"/>
    <property type="match status" value="1"/>
</dbReference>
<dbReference type="EMBL" id="CP036273">
    <property type="protein sequence ID" value="QDU18760.1"/>
    <property type="molecule type" value="Genomic_DNA"/>
</dbReference>
<dbReference type="InterPro" id="IPR005479">
    <property type="entry name" value="CPAse_ATP-bd"/>
</dbReference>
<evidence type="ECO:0000256" key="6">
    <source>
        <dbReference type="ARBA" id="ARBA00022598"/>
    </source>
</evidence>
<dbReference type="InterPro" id="IPR011761">
    <property type="entry name" value="ATP-grasp"/>
</dbReference>
<feature type="domain" description="ATP-grasp" evidence="18">
    <location>
        <begin position="150"/>
        <end position="347"/>
    </location>
</feature>
<dbReference type="FunFam" id="3.30.1490.20:FF:000018">
    <property type="entry name" value="Biotin carboxylase"/>
    <property type="match status" value="1"/>
</dbReference>
<dbReference type="Gene3D" id="3.30.470.20">
    <property type="entry name" value="ATP-grasp fold, B domain"/>
    <property type="match status" value="1"/>
</dbReference>
<dbReference type="InterPro" id="IPR005481">
    <property type="entry name" value="BC-like_N"/>
</dbReference>
<comment type="subunit">
    <text evidence="3 17">Acetyl-CoA carboxylase is a heterohexamer of biotin carboxyl carrier protein, biotin carboxylase and the two subunits of carboxyl transferase in a 2:2 complex.</text>
</comment>
<keyword evidence="10 16" id="KW-0067">ATP-binding</keyword>
<dbReference type="NCBIfam" id="TIGR00514">
    <property type="entry name" value="accC"/>
    <property type="match status" value="1"/>
</dbReference>
<dbReference type="SUPFAM" id="SSF52440">
    <property type="entry name" value="PreATP-grasp domain"/>
    <property type="match status" value="1"/>
</dbReference>
<evidence type="ECO:0000256" key="5">
    <source>
        <dbReference type="ARBA" id="ARBA00022516"/>
    </source>
</evidence>
<dbReference type="Pfam" id="PF02785">
    <property type="entry name" value="Biotin_carb_C"/>
    <property type="match status" value="1"/>
</dbReference>
<evidence type="ECO:0000256" key="4">
    <source>
        <dbReference type="ARBA" id="ARBA00013263"/>
    </source>
</evidence>
<dbReference type="PROSITE" id="PS50975">
    <property type="entry name" value="ATP_GRASP"/>
    <property type="match status" value="1"/>
</dbReference>
<evidence type="ECO:0000256" key="15">
    <source>
        <dbReference type="ARBA" id="ARBA00048600"/>
    </source>
</evidence>
<dbReference type="PANTHER" id="PTHR48095">
    <property type="entry name" value="PYRUVATE CARBOXYLASE SUBUNIT A"/>
    <property type="match status" value="1"/>
</dbReference>
<dbReference type="Gene3D" id="3.40.50.20">
    <property type="match status" value="1"/>
</dbReference>
<evidence type="ECO:0000256" key="12">
    <source>
        <dbReference type="ARBA" id="ARBA00023098"/>
    </source>
</evidence>
<dbReference type="InterPro" id="IPR013815">
    <property type="entry name" value="ATP_grasp_subdomain_1"/>
</dbReference>
<keyword evidence="14 17" id="KW-0092">Biotin</keyword>
<dbReference type="AlphaFoldDB" id="A0A517XML2"/>
<dbReference type="InterPro" id="IPR005482">
    <property type="entry name" value="Biotin_COase_C"/>
</dbReference>
<keyword evidence="13 17" id="KW-0275">Fatty acid biosynthesis</keyword>
<accession>A0A517XML2</accession>
<dbReference type="Pfam" id="PF02786">
    <property type="entry name" value="CPSase_L_D2"/>
    <property type="match status" value="1"/>
</dbReference>
<evidence type="ECO:0000256" key="2">
    <source>
        <dbReference type="ARBA" id="ARBA00004956"/>
    </source>
</evidence>
<dbReference type="GO" id="GO:0004075">
    <property type="term" value="F:biotin carboxylase activity"/>
    <property type="evidence" value="ECO:0007669"/>
    <property type="project" value="UniProtKB-EC"/>
</dbReference>
<evidence type="ECO:0000256" key="1">
    <source>
        <dbReference type="ARBA" id="ARBA00003761"/>
    </source>
</evidence>
<evidence type="ECO:0000313" key="21">
    <source>
        <dbReference type="Proteomes" id="UP000319576"/>
    </source>
</evidence>
<evidence type="ECO:0000259" key="19">
    <source>
        <dbReference type="PROSITE" id="PS50979"/>
    </source>
</evidence>
<dbReference type="SMART" id="SM00878">
    <property type="entry name" value="Biotin_carb_C"/>
    <property type="match status" value="1"/>
</dbReference>
<sequence>MSGLFLPATMRLRNSPLTRAARRPPEDAPFMFRKVLVANRGEIALRVIRACRDLGVEVAVVYSEADKDAPYLKLADQAVCIGPAVATESYLKMPRIIAAAEGVDADAIHPGFGFLSENSRFAQMCRENGFEFIGPSAEAMNKLGDKARSKEVAKAANVPTVPGSDGLVESEKEALDFARKVGYPVLIKASAGGGGKGMRQAWDDDGLVKGLSAARTEAEAAFKDGSVFLEKYLDRPRHVEVQLLGDKHGNVVHLFERDCTLQRRHQKLVEESPAPNLPDKVRIAMCESAVRLAKAAGYYSAGTCEFLVDRDHKFYFIEVNARIQVEHPVTELVTGVDLIREQIRVAAGEKLPFEQKDIVHRGAAIEVRVNAENVDKDFQPSPGVVTTWRPPGGPGVRLDTHVVTGYRVPPNYDSMVAKLLVYQPTRAEAFAVMRRALREFVVEGIHTTLPIHRRIFECPEFIAGEVDTTFIEREFLKRGK</sequence>
<comment type="function">
    <text evidence="1 17">This protein is a component of the acetyl coenzyme A carboxylase complex; first, biotin carboxylase catalyzes the carboxylation of the carrier protein and then the transcarboxylase transfers the carboxyl group to form malonyl-CoA.</text>
</comment>